<evidence type="ECO:0000313" key="2">
    <source>
        <dbReference type="Proteomes" id="UP000601027"/>
    </source>
</evidence>
<comment type="caution">
    <text evidence="1">The sequence shown here is derived from an EMBL/GenBank/DDBJ whole genome shotgun (WGS) entry which is preliminary data.</text>
</comment>
<name>A0ABS1XQT7_9ACTN</name>
<evidence type="ECO:0000313" key="1">
    <source>
        <dbReference type="EMBL" id="MBM0231615.1"/>
    </source>
</evidence>
<reference evidence="1 2" key="1">
    <citation type="submission" date="2021-01" db="EMBL/GenBank/DDBJ databases">
        <title>Draft genome sequence of Micromonospora sp. strain STR1_7.</title>
        <authorList>
            <person name="Karlyshev A."/>
            <person name="Jawad R."/>
        </authorList>
    </citation>
    <scope>NUCLEOTIDE SEQUENCE [LARGE SCALE GENOMIC DNA]</scope>
    <source>
        <strain evidence="1 2">STR1-7</strain>
    </source>
</reference>
<organism evidence="1 2">
    <name type="scientific">Micromonospora parastrephiae</name>
    <dbReference type="NCBI Taxonomy" id="2806101"/>
    <lineage>
        <taxon>Bacteria</taxon>
        <taxon>Bacillati</taxon>
        <taxon>Actinomycetota</taxon>
        <taxon>Actinomycetes</taxon>
        <taxon>Micromonosporales</taxon>
        <taxon>Micromonosporaceae</taxon>
        <taxon>Micromonospora</taxon>
    </lineage>
</organism>
<dbReference type="EMBL" id="JAEVHM010000019">
    <property type="protein sequence ID" value="MBM0231615.1"/>
    <property type="molecule type" value="Genomic_DNA"/>
</dbReference>
<sequence>MAAAASSLGRSGALEITRRLAAICGPPFSRLGGPADEVAGRPARWVAVPGGPH</sequence>
<accession>A0ABS1XQT7</accession>
<protein>
    <submittedName>
        <fullName evidence="1">FAD-binding oxidoreductase</fullName>
    </submittedName>
</protein>
<keyword evidence="2" id="KW-1185">Reference proteome</keyword>
<proteinExistence type="predicted"/>
<dbReference type="Proteomes" id="UP000601027">
    <property type="component" value="Unassembled WGS sequence"/>
</dbReference>
<gene>
    <name evidence="1" type="ORF">JNW91_06920</name>
</gene>
<feature type="non-terminal residue" evidence="1">
    <location>
        <position position="53"/>
    </location>
</feature>